<dbReference type="STRING" id="74557.A0A1V9Y7H7"/>
<reference evidence="1 2" key="1">
    <citation type="journal article" date="2014" name="Genome Biol. Evol.">
        <title>The secreted proteins of Achlya hypogyna and Thraustotheca clavata identify the ancestral oomycete secretome and reveal gene acquisitions by horizontal gene transfer.</title>
        <authorList>
            <person name="Misner I."/>
            <person name="Blouin N."/>
            <person name="Leonard G."/>
            <person name="Richards T.A."/>
            <person name="Lane C.E."/>
        </authorList>
    </citation>
    <scope>NUCLEOTIDE SEQUENCE [LARGE SCALE GENOMIC DNA]</scope>
    <source>
        <strain evidence="1 2">ATCC 34112</strain>
    </source>
</reference>
<evidence type="ECO:0000313" key="1">
    <source>
        <dbReference type="EMBL" id="OQR81644.1"/>
    </source>
</evidence>
<dbReference type="AlphaFoldDB" id="A0A1V9Y7H7"/>
<comment type="caution">
    <text evidence="1">The sequence shown here is derived from an EMBL/GenBank/DDBJ whole genome shotgun (WGS) entry which is preliminary data.</text>
</comment>
<dbReference type="PANTHER" id="PTHR13109:SF7">
    <property type="entry name" value="NEUROCHONDRIN"/>
    <property type="match status" value="1"/>
</dbReference>
<dbReference type="InterPro" id="IPR008709">
    <property type="entry name" value="Neurochondrin"/>
</dbReference>
<proteinExistence type="predicted"/>
<organism evidence="1 2">
    <name type="scientific">Thraustotheca clavata</name>
    <dbReference type="NCBI Taxonomy" id="74557"/>
    <lineage>
        <taxon>Eukaryota</taxon>
        <taxon>Sar</taxon>
        <taxon>Stramenopiles</taxon>
        <taxon>Oomycota</taxon>
        <taxon>Saprolegniomycetes</taxon>
        <taxon>Saprolegniales</taxon>
        <taxon>Achlyaceae</taxon>
        <taxon>Thraustotheca</taxon>
    </lineage>
</organism>
<dbReference type="Proteomes" id="UP000243217">
    <property type="component" value="Unassembled WGS sequence"/>
</dbReference>
<dbReference type="PANTHER" id="PTHR13109">
    <property type="entry name" value="NEUROCHONDRIN"/>
    <property type="match status" value="1"/>
</dbReference>
<dbReference type="EMBL" id="JNBS01004938">
    <property type="protein sequence ID" value="OQR81644.1"/>
    <property type="molecule type" value="Genomic_DNA"/>
</dbReference>
<dbReference type="OrthoDB" id="8186546at2759"/>
<evidence type="ECO:0000313" key="2">
    <source>
        <dbReference type="Proteomes" id="UP000243217"/>
    </source>
</evidence>
<accession>A0A1V9Y7H7</accession>
<evidence type="ECO:0008006" key="3">
    <source>
        <dbReference type="Google" id="ProtNLM"/>
    </source>
</evidence>
<gene>
    <name evidence="1" type="ORF">THRCLA_11538</name>
</gene>
<keyword evidence="2" id="KW-1185">Reference proteome</keyword>
<dbReference type="Pfam" id="PF05536">
    <property type="entry name" value="Neurochondrin"/>
    <property type="match status" value="1"/>
</dbReference>
<name>A0A1V9Y7H7_9STRA</name>
<protein>
    <recommendedName>
        <fullName evidence="3">Neurochondrin</fullName>
    </recommendedName>
</protein>
<sequence length="641" mass="70871">MTSKLEQCFDVLSGPTDEHKFAGLLMITKHIQNADIAALKTIRERVLATTGVLFFLRLLHTKGNHEEGISPYRALALNLISSFCDDEQLVHKFATESVVCDTIEALDAGSANANQVVVQDCQQIFQGLLAYSEPGREFLRKHDVVAKVIAAMSTCSAVQPLSESHELVLQHLVTLLHAFAIHDMIWPMMKQTDFEKLVFCFGSIESKSIAKVSLQELLVATPSHLWTTKVLKDVAKGLFGAWPEHSHKNSSRSDTTLCLIDRLLIHCGGSWLFTAEASGKLVVLVVQLAVIEAKLLLDEAERIWIDDRVNDAATIVNESSEDRIIHLLPVCYSILETVITILSGSSPPSSHPAPRWDELPAEALGQLKDALGQLFTVVVQFMTTVRDFLTKFSTSNNLDMVVYASSRVLGAWLAEESDFLQSEVISILPFLINYQPTLVDLEPILNEPDSDDEDNGQIIISSAPLDPLHFFLPGLLQLTAVEAGAMVILDDCPTLERILKFGVGLCTEMQEKDDEEEKTMALLTMCLGVSINLLMVGTPSLTAISHFQRTLRVYMTLVSLVKESVATSKVYNDDASGLLLHLVNYCLLVLLGSAKPTTNAYDAFDKSLKWVLSHPPSLEFESSYDMHELAVHLASRYHSVK</sequence>